<reference evidence="14 15" key="2">
    <citation type="journal article" date="2015" name="Genome Announc.">
        <title>Genome Sequence of the Sulfate-Reducing Thermophilic Bacterium Thermodesulfovibrio yellowstonii Strain DSM 11347T (Phylum Nitrospirae).</title>
        <authorList>
            <person name="Bhatnagar S."/>
            <person name="Badger J.H."/>
            <person name="Madupu R."/>
            <person name="Khouri H.M."/>
            <person name="O'Connor E.M."/>
            <person name="Robb F.T."/>
            <person name="Ward N.L."/>
            <person name="Eisen J.A."/>
        </authorList>
    </citation>
    <scope>NUCLEOTIDE SEQUENCE [LARGE SCALE GENOMIC DNA]</scope>
    <source>
        <strain evidence="15">ATCC 51303 / DSM 11347 / YP87</strain>
    </source>
</reference>
<dbReference type="HAMAP" id="MF_00409">
    <property type="entry name" value="LpxK"/>
    <property type="match status" value="1"/>
</dbReference>
<proteinExistence type="inferred from homology"/>
<evidence type="ECO:0000256" key="9">
    <source>
        <dbReference type="ARBA" id="ARBA00022777"/>
    </source>
</evidence>
<dbReference type="PANTHER" id="PTHR42724">
    <property type="entry name" value="TETRAACYLDISACCHARIDE 4'-KINASE"/>
    <property type="match status" value="1"/>
</dbReference>
<reference evidence="15" key="1">
    <citation type="submission" date="2008-08" db="EMBL/GenBank/DDBJ databases">
        <title>The complete genome sequence of Thermodesulfovibrio yellowstonii strain ATCC 51303 / DSM 11347 / YP87.</title>
        <authorList>
            <person name="Dodson R.J."/>
            <person name="Durkin A.S."/>
            <person name="Wu M."/>
            <person name="Eisen J."/>
            <person name="Sutton G."/>
        </authorList>
    </citation>
    <scope>NUCLEOTIDE SEQUENCE [LARGE SCALE GENOMIC DNA]</scope>
    <source>
        <strain evidence="15">ATCC 51303 / DSM 11347 / YP87</strain>
    </source>
</reference>
<dbReference type="FunCoup" id="B5YIN9">
    <property type="interactions" value="205"/>
</dbReference>
<dbReference type="EnsemblBacteria" id="ACI21385">
    <property type="protein sequence ID" value="ACI21385"/>
    <property type="gene ID" value="THEYE_A0351"/>
</dbReference>
<evidence type="ECO:0000256" key="2">
    <source>
        <dbReference type="ARBA" id="ARBA00004870"/>
    </source>
</evidence>
<keyword evidence="8 13" id="KW-0547">Nucleotide-binding</keyword>
<comment type="pathway">
    <text evidence="2 13">Glycolipid biosynthesis; lipid IV(A) biosynthesis; lipid IV(A) from (3R)-3-hydroxytetradecanoyl-[acyl-carrier-protein] and UDP-N-acetyl-alpha-D-glucosamine: step 6/6.</text>
</comment>
<dbReference type="PANTHER" id="PTHR42724:SF1">
    <property type="entry name" value="TETRAACYLDISACCHARIDE 4'-KINASE, MITOCHONDRIAL-RELATED"/>
    <property type="match status" value="1"/>
</dbReference>
<keyword evidence="7 13" id="KW-0808">Transferase</keyword>
<dbReference type="InterPro" id="IPR003758">
    <property type="entry name" value="LpxK"/>
</dbReference>
<dbReference type="UniPathway" id="UPA00359">
    <property type="reaction ID" value="UER00482"/>
</dbReference>
<evidence type="ECO:0000256" key="8">
    <source>
        <dbReference type="ARBA" id="ARBA00022741"/>
    </source>
</evidence>
<comment type="similarity">
    <text evidence="13">Belongs to the LpxK family.</text>
</comment>
<protein>
    <recommendedName>
        <fullName evidence="4 13">Tetraacyldisaccharide 4'-kinase</fullName>
        <ecNumber evidence="3 13">2.7.1.130</ecNumber>
    </recommendedName>
    <alternativeName>
        <fullName evidence="12 13">Lipid A 4'-kinase</fullName>
    </alternativeName>
</protein>
<dbReference type="InParanoid" id="B5YIN9"/>
<dbReference type="OrthoDB" id="9766423at2"/>
<gene>
    <name evidence="13 14" type="primary">lpxK</name>
    <name evidence="14" type="ordered locus">THEYE_A0351</name>
</gene>
<dbReference type="Pfam" id="PF02606">
    <property type="entry name" value="LpxK"/>
    <property type="match status" value="1"/>
</dbReference>
<evidence type="ECO:0000313" key="15">
    <source>
        <dbReference type="Proteomes" id="UP000000718"/>
    </source>
</evidence>
<dbReference type="InterPro" id="IPR027417">
    <property type="entry name" value="P-loop_NTPase"/>
</dbReference>
<evidence type="ECO:0000256" key="4">
    <source>
        <dbReference type="ARBA" id="ARBA00016436"/>
    </source>
</evidence>
<dbReference type="GO" id="GO:0009029">
    <property type="term" value="F:lipid-A 4'-kinase activity"/>
    <property type="evidence" value="ECO:0000318"/>
    <property type="project" value="GO_Central"/>
</dbReference>
<dbReference type="Proteomes" id="UP000000718">
    <property type="component" value="Chromosome"/>
</dbReference>
<keyword evidence="11 13" id="KW-0443">Lipid metabolism</keyword>
<evidence type="ECO:0000256" key="7">
    <source>
        <dbReference type="ARBA" id="ARBA00022679"/>
    </source>
</evidence>
<name>B5YIN9_THEYD</name>
<dbReference type="NCBIfam" id="TIGR00682">
    <property type="entry name" value="lpxK"/>
    <property type="match status" value="1"/>
</dbReference>
<keyword evidence="5 13" id="KW-0444">Lipid biosynthesis</keyword>
<evidence type="ECO:0000256" key="13">
    <source>
        <dbReference type="HAMAP-Rule" id="MF_00409"/>
    </source>
</evidence>
<dbReference type="EMBL" id="CP001147">
    <property type="protein sequence ID" value="ACI21385.1"/>
    <property type="molecule type" value="Genomic_DNA"/>
</dbReference>
<dbReference type="GO" id="GO:0005524">
    <property type="term" value="F:ATP binding"/>
    <property type="evidence" value="ECO:0007669"/>
    <property type="project" value="UniProtKB-UniRule"/>
</dbReference>
<evidence type="ECO:0000256" key="11">
    <source>
        <dbReference type="ARBA" id="ARBA00023098"/>
    </source>
</evidence>
<keyword evidence="9 13" id="KW-0418">Kinase</keyword>
<evidence type="ECO:0000256" key="12">
    <source>
        <dbReference type="ARBA" id="ARBA00029757"/>
    </source>
</evidence>
<dbReference type="AlphaFoldDB" id="B5YIN9"/>
<dbReference type="GO" id="GO:0009244">
    <property type="term" value="P:lipopolysaccharide core region biosynthetic process"/>
    <property type="evidence" value="ECO:0000318"/>
    <property type="project" value="GO_Central"/>
</dbReference>
<accession>B5YIN9</accession>
<comment type="function">
    <text evidence="1 13">Transfers the gamma-phosphate of ATP to the 4'-position of a tetraacyldisaccharide 1-phosphate intermediate (termed DS-1-P) to form tetraacyldisaccharide 1,4'-bis-phosphate (lipid IVA).</text>
</comment>
<evidence type="ECO:0000256" key="1">
    <source>
        <dbReference type="ARBA" id="ARBA00002274"/>
    </source>
</evidence>
<dbReference type="EC" id="2.7.1.130" evidence="3 13"/>
<dbReference type="PATRIC" id="fig|289376.4.peg.344"/>
<dbReference type="HOGENOM" id="CLU_038816_6_0_0"/>
<keyword evidence="6 13" id="KW-0441">Lipid A biosynthesis</keyword>
<keyword evidence="10 13" id="KW-0067">ATP-binding</keyword>
<evidence type="ECO:0000256" key="3">
    <source>
        <dbReference type="ARBA" id="ARBA00012071"/>
    </source>
</evidence>
<evidence type="ECO:0000313" key="14">
    <source>
        <dbReference type="EMBL" id="ACI21385.1"/>
    </source>
</evidence>
<comment type="catalytic activity">
    <reaction evidence="13">
        <text>a lipid A disaccharide + ATP = a lipid IVA + ADP + H(+)</text>
        <dbReference type="Rhea" id="RHEA:67840"/>
        <dbReference type="ChEBI" id="CHEBI:15378"/>
        <dbReference type="ChEBI" id="CHEBI:30616"/>
        <dbReference type="ChEBI" id="CHEBI:176343"/>
        <dbReference type="ChEBI" id="CHEBI:176425"/>
        <dbReference type="ChEBI" id="CHEBI:456216"/>
        <dbReference type="EC" id="2.7.1.130"/>
    </reaction>
</comment>
<dbReference type="SUPFAM" id="SSF52540">
    <property type="entry name" value="P-loop containing nucleoside triphosphate hydrolases"/>
    <property type="match status" value="1"/>
</dbReference>
<evidence type="ECO:0000256" key="5">
    <source>
        <dbReference type="ARBA" id="ARBA00022516"/>
    </source>
</evidence>
<dbReference type="RefSeq" id="WP_012546103.1">
    <property type="nucleotide sequence ID" value="NC_011296.1"/>
</dbReference>
<dbReference type="eggNOG" id="COG1663">
    <property type="taxonomic scope" value="Bacteria"/>
</dbReference>
<feature type="binding site" evidence="13">
    <location>
        <begin position="37"/>
        <end position="44"/>
    </location>
    <ligand>
        <name>ATP</name>
        <dbReference type="ChEBI" id="CHEBI:30616"/>
    </ligand>
</feature>
<organism evidence="14 15">
    <name type="scientific">Thermodesulfovibrio yellowstonii (strain ATCC 51303 / DSM 11347 / YP87)</name>
    <dbReference type="NCBI Taxonomy" id="289376"/>
    <lineage>
        <taxon>Bacteria</taxon>
        <taxon>Pseudomonadati</taxon>
        <taxon>Nitrospirota</taxon>
        <taxon>Thermodesulfovibrionia</taxon>
        <taxon>Thermodesulfovibrionales</taxon>
        <taxon>Thermodesulfovibrionaceae</taxon>
        <taxon>Thermodesulfovibrio</taxon>
    </lineage>
</organism>
<evidence type="ECO:0000256" key="6">
    <source>
        <dbReference type="ARBA" id="ARBA00022556"/>
    </source>
</evidence>
<dbReference type="KEGG" id="tye:THEYE_A0351"/>
<evidence type="ECO:0000256" key="10">
    <source>
        <dbReference type="ARBA" id="ARBA00022840"/>
    </source>
</evidence>
<sequence length="322" mass="36533">MNIFERIYLFFYLRKKKKDLKSQKKLPFPVISVGNLTVGGTGKTPFTIALAKELKKREYKPIILTRGYRGRLKGPLVVTEEMIARDVGDEPLMMAMEGLIVIKCPDRYSGGIYAIEKLGFTDKGRAVFIVDDGFQHWKLYRNVNILLIDGFKGFGNCCLIPCGPLRSPLTEITEADMVFITKKENNTIYQHIKDMGIKEVYFAPFKVEGIISMDGRKIEPAGQKVFAFAGIGNFQGFLTLLNGVGFKVGRYKKFIDHKKYSETTLKKILNLAAEAEVLVTTKKDFVKIKDFSNLPDSLCYMEISMEINSQTVDKIMDLMHNC</sequence>
<dbReference type="STRING" id="289376.THEYE_A0351"/>
<dbReference type="GO" id="GO:0005886">
    <property type="term" value="C:plasma membrane"/>
    <property type="evidence" value="ECO:0000318"/>
    <property type="project" value="GO_Central"/>
</dbReference>
<keyword evidence="15" id="KW-1185">Reference proteome</keyword>
<dbReference type="GO" id="GO:0009245">
    <property type="term" value="P:lipid A biosynthetic process"/>
    <property type="evidence" value="ECO:0000318"/>
    <property type="project" value="GO_Central"/>
</dbReference>